<evidence type="ECO:0000256" key="1">
    <source>
        <dbReference type="ARBA" id="ARBA00007970"/>
    </source>
</evidence>
<dbReference type="PANTHER" id="PTHR43643">
    <property type="entry name" value="HISTIDINOL-PHOSPHATE AMINOTRANSFERASE 2"/>
    <property type="match status" value="1"/>
</dbReference>
<organism evidence="7 8">
    <name type="scientific">Candidatus Hodgkinia cicadicola</name>
    <dbReference type="NCBI Taxonomy" id="573658"/>
    <lineage>
        <taxon>Bacteria</taxon>
        <taxon>Pseudomonadati</taxon>
        <taxon>Pseudomonadota</taxon>
        <taxon>Alphaproteobacteria</taxon>
        <taxon>Hyphomicrobiales</taxon>
        <taxon>Candidatus Hodgkinia</taxon>
    </lineage>
</organism>
<dbReference type="Pfam" id="PF00155">
    <property type="entry name" value="Aminotran_1_2"/>
    <property type="match status" value="1"/>
</dbReference>
<sequence>MFQFNKQVIKIMLLNFVTKYQPESQEVLINSQETINHKLYSNKSSLKTTKMGLQIGYNKLERYPNNTSNKLVNSIANIYNLNSKQIVLSNNPDDFISLLCLVFLEPKNEVIISEYGFLFYRTQVLAAKSIPVIIKDSNNKLNINNIVKAINSKTKLILITIPTNPAGLFLTIREINQLINLLISTNIILVLDMTYSRYIDDDRYPIESFDNVVIIRTLLGMHGLTPLKLGWMYSNKKITTLIEKVQSPSNINRMIQIGNTITLKNKQQCKLSKSFNIFWSVKIISSLRKAGFVVAKSYTDSILIKFVKKLPIQLIKTYISTCGLNIRDISEYKLFNSIRIDIGSPDANIMLINKLKEMKKRRFVLVTHKTEESLKQSWKL</sequence>
<dbReference type="Proteomes" id="UP000229529">
    <property type="component" value="Unassembled WGS sequence"/>
</dbReference>
<dbReference type="InterPro" id="IPR004839">
    <property type="entry name" value="Aminotransferase_I/II_large"/>
</dbReference>
<dbReference type="GO" id="GO:0004400">
    <property type="term" value="F:histidinol-phosphate transaminase activity"/>
    <property type="evidence" value="ECO:0007669"/>
    <property type="project" value="UniProtKB-EC"/>
</dbReference>
<keyword evidence="8" id="KW-1185">Reference proteome</keyword>
<evidence type="ECO:0000256" key="2">
    <source>
        <dbReference type="ARBA" id="ARBA00022576"/>
    </source>
</evidence>
<dbReference type="SUPFAM" id="SSF53383">
    <property type="entry name" value="PLP-dependent transferases"/>
    <property type="match status" value="1"/>
</dbReference>
<name>A0ABX4MHN0_9HYPH</name>
<reference evidence="7" key="1">
    <citation type="submission" date="2017-09" db="EMBL/GenBank/DDBJ databases">
        <authorList>
            <person name="Campbell M.A."/>
            <person name="Lukasik P."/>
            <person name="Simon C."/>
            <person name="McCutcheon J.P."/>
        </authorList>
    </citation>
    <scope>NUCLEOTIDE SEQUENCE [LARGE SCALE GENOMIC DNA]</scope>
    <source>
        <strain evidence="7">ALECUR</strain>
    </source>
</reference>
<dbReference type="EMBL" id="NXGS01000007">
    <property type="protein sequence ID" value="PIM96583.1"/>
    <property type="molecule type" value="Genomic_DNA"/>
</dbReference>
<dbReference type="Gene3D" id="3.90.1150.10">
    <property type="entry name" value="Aspartate Aminotransferase, domain 1"/>
    <property type="match status" value="1"/>
</dbReference>
<dbReference type="InterPro" id="IPR015424">
    <property type="entry name" value="PyrdxlP-dep_Trfase"/>
</dbReference>
<evidence type="ECO:0000313" key="8">
    <source>
        <dbReference type="Proteomes" id="UP000229529"/>
    </source>
</evidence>
<evidence type="ECO:0000259" key="6">
    <source>
        <dbReference type="Pfam" id="PF00155"/>
    </source>
</evidence>
<dbReference type="PANTHER" id="PTHR43643:SF3">
    <property type="entry name" value="HISTIDINOL-PHOSPHATE AMINOTRANSFERASE"/>
    <property type="match status" value="1"/>
</dbReference>
<accession>A0ABX4MHN0</accession>
<comment type="similarity">
    <text evidence="1">Belongs to the class-II pyridoxal-phosphate-dependent aminotransferase family. Histidinol-phosphate aminotransferase subfamily.</text>
</comment>
<comment type="caution">
    <text evidence="7">The sequence shown here is derived from an EMBL/GenBank/DDBJ whole genome shotgun (WGS) entry which is preliminary data.</text>
</comment>
<dbReference type="InterPro" id="IPR015421">
    <property type="entry name" value="PyrdxlP-dep_Trfase_major"/>
</dbReference>
<dbReference type="CDD" id="cd00609">
    <property type="entry name" value="AAT_like"/>
    <property type="match status" value="1"/>
</dbReference>
<comment type="pathway">
    <text evidence="5">Amino-acid biosynthesis.</text>
</comment>
<gene>
    <name evidence="7" type="primary">hisC</name>
    <name evidence="7" type="ORF">alecur_25</name>
</gene>
<keyword evidence="2 7" id="KW-0032">Aminotransferase</keyword>
<dbReference type="EC" id="2.6.1.9" evidence="7"/>
<dbReference type="InterPro" id="IPR050106">
    <property type="entry name" value="HistidinolP_aminotransfase"/>
</dbReference>
<protein>
    <submittedName>
        <fullName evidence="7">Histidinol-phosphate aminotransferase</fullName>
        <ecNumber evidence="7">2.6.1.9</ecNumber>
    </submittedName>
</protein>
<keyword evidence="4" id="KW-0663">Pyridoxal phosphate</keyword>
<keyword evidence="3 7" id="KW-0808">Transferase</keyword>
<proteinExistence type="inferred from homology"/>
<evidence type="ECO:0000256" key="5">
    <source>
        <dbReference type="ARBA" id="ARBA00029440"/>
    </source>
</evidence>
<evidence type="ECO:0000256" key="3">
    <source>
        <dbReference type="ARBA" id="ARBA00022679"/>
    </source>
</evidence>
<evidence type="ECO:0000313" key="7">
    <source>
        <dbReference type="EMBL" id="PIM96583.1"/>
    </source>
</evidence>
<dbReference type="InterPro" id="IPR015422">
    <property type="entry name" value="PyrdxlP-dep_Trfase_small"/>
</dbReference>
<feature type="domain" description="Aminotransferase class I/classII large" evidence="6">
    <location>
        <begin position="59"/>
        <end position="348"/>
    </location>
</feature>
<dbReference type="Gene3D" id="3.40.640.10">
    <property type="entry name" value="Type I PLP-dependent aspartate aminotransferase-like (Major domain)"/>
    <property type="match status" value="1"/>
</dbReference>
<evidence type="ECO:0000256" key="4">
    <source>
        <dbReference type="ARBA" id="ARBA00022898"/>
    </source>
</evidence>